<name>B0DIF2_LACBS</name>
<dbReference type="RefSeq" id="XP_001891020.1">
    <property type="nucleotide sequence ID" value="XM_001890985.1"/>
</dbReference>
<dbReference type="KEGG" id="lbc:LACBIDRAFT_303942"/>
<dbReference type="HOGENOM" id="CLU_563907_0_0_1"/>
<evidence type="ECO:0000256" key="1">
    <source>
        <dbReference type="SAM" id="MobiDB-lite"/>
    </source>
</evidence>
<evidence type="ECO:0000313" key="4">
    <source>
        <dbReference type="Proteomes" id="UP000001194"/>
    </source>
</evidence>
<feature type="compositionally biased region" description="Polar residues" evidence="1">
    <location>
        <begin position="304"/>
        <end position="322"/>
    </location>
</feature>
<dbReference type="GeneID" id="6079291"/>
<feature type="compositionally biased region" description="Polar residues" evidence="1">
    <location>
        <begin position="460"/>
        <end position="481"/>
    </location>
</feature>
<feature type="region of interest" description="Disordered" evidence="1">
    <location>
        <begin position="436"/>
        <end position="501"/>
    </location>
</feature>
<dbReference type="GeneID" id="6086677"/>
<feature type="compositionally biased region" description="Basic and acidic residues" evidence="1">
    <location>
        <begin position="255"/>
        <end position="277"/>
    </location>
</feature>
<dbReference type="AlphaFoldDB" id="B0DIF2"/>
<feature type="region of interest" description="Disordered" evidence="1">
    <location>
        <begin position="381"/>
        <end position="402"/>
    </location>
</feature>
<organism evidence="4">
    <name type="scientific">Laccaria bicolor (strain S238N-H82 / ATCC MYA-4686)</name>
    <name type="common">Bicoloured deceiver</name>
    <name type="synonym">Laccaria laccata var. bicolor</name>
    <dbReference type="NCBI Taxonomy" id="486041"/>
    <lineage>
        <taxon>Eukaryota</taxon>
        <taxon>Fungi</taxon>
        <taxon>Dikarya</taxon>
        <taxon>Basidiomycota</taxon>
        <taxon>Agaricomycotina</taxon>
        <taxon>Agaricomycetes</taxon>
        <taxon>Agaricomycetidae</taxon>
        <taxon>Agaricales</taxon>
        <taxon>Agaricineae</taxon>
        <taxon>Hydnangiaceae</taxon>
        <taxon>Laccaria</taxon>
    </lineage>
</organism>
<protein>
    <submittedName>
        <fullName evidence="3">Predicted protein</fullName>
    </submittedName>
</protein>
<evidence type="ECO:0000313" key="2">
    <source>
        <dbReference type="EMBL" id="EDQ98327.1"/>
    </source>
</evidence>
<feature type="region of interest" description="Disordered" evidence="1">
    <location>
        <begin position="255"/>
        <end position="291"/>
    </location>
</feature>
<dbReference type="OrthoDB" id="3270311at2759"/>
<dbReference type="Proteomes" id="UP000001194">
    <property type="component" value="Unassembled WGS sequence"/>
</dbReference>
<keyword evidence="4" id="KW-1185">Reference proteome</keyword>
<dbReference type="EMBL" id="DS547112">
    <property type="protein sequence ID" value="EDR05555.1"/>
    <property type="molecule type" value="Genomic_DNA"/>
</dbReference>
<reference evidence="3 4" key="1">
    <citation type="journal article" date="2008" name="Nature">
        <title>The genome of Laccaria bicolor provides insights into mycorrhizal symbiosis.</title>
        <authorList>
            <person name="Martin F."/>
            <person name="Aerts A."/>
            <person name="Ahren D."/>
            <person name="Brun A."/>
            <person name="Danchin E.G.J."/>
            <person name="Duchaussoy F."/>
            <person name="Gibon J."/>
            <person name="Kohler A."/>
            <person name="Lindquist E."/>
            <person name="Pereda V."/>
            <person name="Salamov A."/>
            <person name="Shapiro H.J."/>
            <person name="Wuyts J."/>
            <person name="Blaudez D."/>
            <person name="Buee M."/>
            <person name="Brokstein P."/>
            <person name="Canbaeck B."/>
            <person name="Cohen D."/>
            <person name="Courty P.E."/>
            <person name="Coutinho P.M."/>
            <person name="Delaruelle C."/>
            <person name="Detter J.C."/>
            <person name="Deveau A."/>
            <person name="DiFazio S."/>
            <person name="Duplessis S."/>
            <person name="Fraissinet-Tachet L."/>
            <person name="Lucic E."/>
            <person name="Frey-Klett P."/>
            <person name="Fourrey C."/>
            <person name="Feussner I."/>
            <person name="Gay G."/>
            <person name="Grimwood J."/>
            <person name="Hoegger P.J."/>
            <person name="Jain P."/>
            <person name="Kilaru S."/>
            <person name="Labbe J."/>
            <person name="Lin Y.C."/>
            <person name="Legue V."/>
            <person name="Le Tacon F."/>
            <person name="Marmeisse R."/>
            <person name="Melayah D."/>
            <person name="Montanini B."/>
            <person name="Muratet M."/>
            <person name="Nehls U."/>
            <person name="Niculita-Hirzel H."/>
            <person name="Oudot-Le Secq M.P."/>
            <person name="Peter M."/>
            <person name="Quesneville H."/>
            <person name="Rajashekar B."/>
            <person name="Reich M."/>
            <person name="Rouhier N."/>
            <person name="Schmutz J."/>
            <person name="Yin T."/>
            <person name="Chalot M."/>
            <person name="Henrissat B."/>
            <person name="Kuees U."/>
            <person name="Lucas S."/>
            <person name="Van de Peer Y."/>
            <person name="Podila G.K."/>
            <person name="Polle A."/>
            <person name="Pukkila P.J."/>
            <person name="Richardson P.M."/>
            <person name="Rouze P."/>
            <person name="Sanders I.R."/>
            <person name="Stajich J.E."/>
            <person name="Tunlid A."/>
            <person name="Tuskan G."/>
            <person name="Grigoriev I.V."/>
        </authorList>
    </citation>
    <scope>NUCLEOTIDE SEQUENCE [LARGE SCALE GENOMIC DNA]</scope>
    <source>
        <strain evidence="4">S238N-H82 / ATCC MYA-4686</strain>
    </source>
</reference>
<dbReference type="InParanoid" id="B0DIF2"/>
<dbReference type="RefSeq" id="XP_001883659.1">
    <property type="nucleotide sequence ID" value="XM_001883624.1"/>
</dbReference>
<feature type="region of interest" description="Disordered" evidence="1">
    <location>
        <begin position="304"/>
        <end position="325"/>
    </location>
</feature>
<accession>B0DIF2</accession>
<evidence type="ECO:0000313" key="3">
    <source>
        <dbReference type="EMBL" id="EDR05555.1"/>
    </source>
</evidence>
<dbReference type="EMBL" id="DS547336">
    <property type="protein sequence ID" value="EDQ98327.1"/>
    <property type="molecule type" value="Genomic_DNA"/>
</dbReference>
<sequence length="555" mass="59824">MDPFNGATTSLPVPESFQAPQRTGTTALWTHLLRKDAQASNNIGIIPPIAPIDKNATTMRVLLHDTQANFEAFSARVDKLINVVEETKREIKTTSTLFEREHDTLVGDVIDLVNRSQKEIQNSIGTPTQAPATDAFFKDVDRRLEGLNQRLDAAHAALQTQMQAILTLQEQQGTILASVLPLLPLVQSIPLHLESLKTDLRAAVQAEAVSITPKASTGFNQNQTLPLAKKRTHSDVDVDANFSSPMSSLLTAKRARVEKATEAAETTSAKRDSETEAPRLAMSSPDKEPPKSLIVSSLLKQLQRTSTSPTGVVNTLSASLGNATPRRPLADISLAQLERPPSIAGRLSSRSNTLLPRASSPLVLGITPSATRPPRILRVHTSTSGSARNNNAPPGSSKPNSATAAIPALLTEKTKSFASNGNLLLTLALKTPVRAPSVAPIRPQQSTPLKSTPRHPAPEPSSSSNLTEPSQSEIPTATKTSAMCPPRPRPIRKNTQVPKPDIVPITPTVPAQEIVPFKSSPIVNLAEGQRERRSPFRAGRRFIPLVDTDEEDEDE</sequence>
<proteinExistence type="predicted"/>
<dbReference type="KEGG" id="lbc:LACBIDRAFT_302842"/>
<gene>
    <name evidence="3" type="ORF">LACBIDRAFT_302842</name>
    <name evidence="2" type="ORF">LACBIDRAFT_303942</name>
</gene>